<reference evidence="2 3" key="1">
    <citation type="submission" date="2017-07" db="EMBL/GenBank/DDBJ databases">
        <title>Mechanisms for carbon and nitrogen cycling indicate functional differentiation within the Candidate Phyla Radiation.</title>
        <authorList>
            <person name="Danczak R.E."/>
            <person name="Johnston M.D."/>
            <person name="Kenah C."/>
            <person name="Slattery M."/>
            <person name="Wrighton K.C."/>
            <person name="Wilkins M.J."/>
        </authorList>
    </citation>
    <scope>NUCLEOTIDE SEQUENCE [LARGE SCALE GENOMIC DNA]</scope>
    <source>
        <strain evidence="2">Athens1014_28</strain>
    </source>
</reference>
<dbReference type="Pfam" id="PF00534">
    <property type="entry name" value="Glycos_transf_1"/>
    <property type="match status" value="1"/>
</dbReference>
<accession>A0A554LMU6</accession>
<dbReference type="InterPro" id="IPR001296">
    <property type="entry name" value="Glyco_trans_1"/>
</dbReference>
<dbReference type="Proteomes" id="UP000316495">
    <property type="component" value="Unassembled WGS sequence"/>
</dbReference>
<evidence type="ECO:0000259" key="1">
    <source>
        <dbReference type="Pfam" id="PF00534"/>
    </source>
</evidence>
<dbReference type="AlphaFoldDB" id="A0A554LMU6"/>
<evidence type="ECO:0000313" key="3">
    <source>
        <dbReference type="Proteomes" id="UP000316495"/>
    </source>
</evidence>
<dbReference type="EMBL" id="VMGN01000020">
    <property type="protein sequence ID" value="TSC94114.1"/>
    <property type="molecule type" value="Genomic_DNA"/>
</dbReference>
<name>A0A554LMU6_9BACT</name>
<evidence type="ECO:0000313" key="2">
    <source>
        <dbReference type="EMBL" id="TSC94114.1"/>
    </source>
</evidence>
<comment type="caution">
    <text evidence="2">The sequence shown here is derived from an EMBL/GenBank/DDBJ whole genome shotgun (WGS) entry which is preliminary data.</text>
</comment>
<proteinExistence type="predicted"/>
<dbReference type="PANTHER" id="PTHR12526:SF635">
    <property type="entry name" value="GLYCOSYL TRANSFERASE GROUP 1"/>
    <property type="match status" value="1"/>
</dbReference>
<organism evidence="2 3">
    <name type="scientific">Candidatus Berkelbacteria bacterium Athens1014_28</name>
    <dbReference type="NCBI Taxonomy" id="2017145"/>
    <lineage>
        <taxon>Bacteria</taxon>
        <taxon>Candidatus Berkelbacteria</taxon>
    </lineage>
</organism>
<dbReference type="Gene3D" id="3.40.50.2000">
    <property type="entry name" value="Glycogen Phosphorylase B"/>
    <property type="match status" value="1"/>
</dbReference>
<keyword evidence="2" id="KW-0808">Transferase</keyword>
<dbReference type="SUPFAM" id="SSF53756">
    <property type="entry name" value="UDP-Glycosyltransferase/glycogen phosphorylase"/>
    <property type="match status" value="1"/>
</dbReference>
<sequence length="441" mass="50914">MQTNYTKVAKNSQIKVGLISADVVGRKMAGPGMRYFELASALACDFSVFLFAPDSCDLSANGFKIITYNSKKSSSDLAKKISDLNVIIAQNLRPPLLSDIKKLKIKFIADLYDPLLIEVLEYAKDDNEKLRNATFDFNYFSLLLQLATADHLLCASDRQRDYYCGILSGRQILNPNFYNASPNLEKFITIAPFGLLSEKPKAKDPEAFYKKFPAIKKTDKIIYWGGGIWNWFDPISVIKAVEILAKKRDDIKLFFLGAKHPNPKIKKMRMANEAISYAKEKGLIDKFVFFNYDWTPYDERTNYLCQSAIGISTHFDNTETRFSFRTRVLDYFWADLPMILTRGDYFAELCEKRNLGVVVDYKNSKEIAAAAEKIVNDEKFRSEIIKNISEVKKNFYWKSIAENIAKIIKKDRFAERKISRYEFWRLTFHFYKAGLKKKLAK</sequence>
<dbReference type="GO" id="GO:0016757">
    <property type="term" value="F:glycosyltransferase activity"/>
    <property type="evidence" value="ECO:0007669"/>
    <property type="project" value="InterPro"/>
</dbReference>
<gene>
    <name evidence="2" type="ORF">Athens101428_426</name>
</gene>
<dbReference type="PANTHER" id="PTHR12526">
    <property type="entry name" value="GLYCOSYLTRANSFERASE"/>
    <property type="match status" value="1"/>
</dbReference>
<protein>
    <submittedName>
        <fullName evidence="2">Glycosyltransferase domain containing protein</fullName>
    </submittedName>
</protein>
<feature type="domain" description="Glycosyl transferase family 1" evidence="1">
    <location>
        <begin position="211"/>
        <end position="388"/>
    </location>
</feature>